<keyword evidence="8" id="KW-1185">Reference proteome</keyword>
<dbReference type="NCBIfam" id="TIGR00152">
    <property type="entry name" value="dephospho-CoA kinase"/>
    <property type="match status" value="1"/>
</dbReference>
<comment type="similarity">
    <text evidence="1 5">Belongs to the CoaE family.</text>
</comment>
<evidence type="ECO:0000313" key="7">
    <source>
        <dbReference type="EMBL" id="ASP19750.1"/>
    </source>
</evidence>
<keyword evidence="2 5" id="KW-0547">Nucleotide-binding</keyword>
<dbReference type="RefSeq" id="WP_094033944.1">
    <property type="nucleotide sequence ID" value="NZ_CP022540.1"/>
</dbReference>
<dbReference type="EC" id="2.7.1.24" evidence="5 6"/>
<comment type="catalytic activity">
    <reaction evidence="5">
        <text>3'-dephospho-CoA + ATP = ADP + CoA + H(+)</text>
        <dbReference type="Rhea" id="RHEA:18245"/>
        <dbReference type="ChEBI" id="CHEBI:15378"/>
        <dbReference type="ChEBI" id="CHEBI:30616"/>
        <dbReference type="ChEBI" id="CHEBI:57287"/>
        <dbReference type="ChEBI" id="CHEBI:57328"/>
        <dbReference type="ChEBI" id="CHEBI:456216"/>
        <dbReference type="EC" id="2.7.1.24"/>
    </reaction>
</comment>
<evidence type="ECO:0000256" key="4">
    <source>
        <dbReference type="ARBA" id="ARBA00022993"/>
    </source>
</evidence>
<dbReference type="GO" id="GO:0005524">
    <property type="term" value="F:ATP binding"/>
    <property type="evidence" value="ECO:0007669"/>
    <property type="project" value="UniProtKB-UniRule"/>
</dbReference>
<proteinExistence type="inferred from homology"/>
<dbReference type="GO" id="GO:0004140">
    <property type="term" value="F:dephospho-CoA kinase activity"/>
    <property type="evidence" value="ECO:0007669"/>
    <property type="project" value="UniProtKB-UniRule"/>
</dbReference>
<dbReference type="CDD" id="cd02022">
    <property type="entry name" value="DPCK"/>
    <property type="match status" value="1"/>
</dbReference>
<comment type="subcellular location">
    <subcellularLocation>
        <location evidence="5">Cytoplasm</location>
    </subcellularLocation>
</comment>
<sequence length="197" mass="21156">MRFKLGLTGSIGMGKSTTAKMFADAGCVVWDADAAVHRLYSAGGAAVAPLGALFPHAIKDGAVSRTALREIIAANTSALSEIETVVHPLVQKDRETFIAEHPDAIGVFDIPLLFETGGDAAMDATVCVNVPHETQLARVLARGSMTAENLTRILERQMPNKEKCARATYVIETDTLEHARAQVQTVLKDIEQRGHHA</sequence>
<evidence type="ECO:0000256" key="5">
    <source>
        <dbReference type="HAMAP-Rule" id="MF_00376"/>
    </source>
</evidence>
<accession>A0A222E0N0</accession>
<comment type="function">
    <text evidence="5">Catalyzes the phosphorylation of the 3'-hydroxyl group of dephosphocoenzyme A to form coenzyme A.</text>
</comment>
<evidence type="ECO:0000313" key="8">
    <source>
        <dbReference type="Proteomes" id="UP000203589"/>
    </source>
</evidence>
<dbReference type="SUPFAM" id="SSF52540">
    <property type="entry name" value="P-loop containing nucleoside triphosphate hydrolases"/>
    <property type="match status" value="1"/>
</dbReference>
<dbReference type="PANTHER" id="PTHR10695:SF46">
    <property type="entry name" value="BIFUNCTIONAL COENZYME A SYNTHASE-RELATED"/>
    <property type="match status" value="1"/>
</dbReference>
<name>A0A222E0N0_9RHOB</name>
<gene>
    <name evidence="5 7" type="primary">coaE</name>
    <name evidence="7" type="ORF">ANTHELSMS3_01034</name>
</gene>
<evidence type="ECO:0000256" key="6">
    <source>
        <dbReference type="NCBIfam" id="TIGR00152"/>
    </source>
</evidence>
<dbReference type="PROSITE" id="PS51219">
    <property type="entry name" value="DPCK"/>
    <property type="match status" value="1"/>
</dbReference>
<dbReference type="OrthoDB" id="9812943at2"/>
<dbReference type="Pfam" id="PF01121">
    <property type="entry name" value="CoaE"/>
    <property type="match status" value="1"/>
</dbReference>
<dbReference type="Gene3D" id="3.40.50.300">
    <property type="entry name" value="P-loop containing nucleotide triphosphate hydrolases"/>
    <property type="match status" value="1"/>
</dbReference>
<evidence type="ECO:0000256" key="2">
    <source>
        <dbReference type="ARBA" id="ARBA00022741"/>
    </source>
</evidence>
<feature type="binding site" evidence="5">
    <location>
        <begin position="12"/>
        <end position="17"/>
    </location>
    <ligand>
        <name>ATP</name>
        <dbReference type="ChEBI" id="CHEBI:30616"/>
    </ligand>
</feature>
<evidence type="ECO:0000256" key="1">
    <source>
        <dbReference type="ARBA" id="ARBA00009018"/>
    </source>
</evidence>
<dbReference type="GO" id="GO:0015937">
    <property type="term" value="P:coenzyme A biosynthetic process"/>
    <property type="evidence" value="ECO:0007669"/>
    <property type="project" value="UniProtKB-UniRule"/>
</dbReference>
<dbReference type="AlphaFoldDB" id="A0A222E0N0"/>
<organism evidence="7 8">
    <name type="scientific">Antarctobacter heliothermus</name>
    <dbReference type="NCBI Taxonomy" id="74033"/>
    <lineage>
        <taxon>Bacteria</taxon>
        <taxon>Pseudomonadati</taxon>
        <taxon>Pseudomonadota</taxon>
        <taxon>Alphaproteobacteria</taxon>
        <taxon>Rhodobacterales</taxon>
        <taxon>Roseobacteraceae</taxon>
        <taxon>Antarctobacter</taxon>
    </lineage>
</organism>
<dbReference type="Proteomes" id="UP000203589">
    <property type="component" value="Chromosome"/>
</dbReference>
<dbReference type="PANTHER" id="PTHR10695">
    <property type="entry name" value="DEPHOSPHO-COA KINASE-RELATED"/>
    <property type="match status" value="1"/>
</dbReference>
<protein>
    <recommendedName>
        <fullName evidence="5 6">Dephospho-CoA kinase</fullName>
        <ecNumber evidence="5 6">2.7.1.24</ecNumber>
    </recommendedName>
    <alternativeName>
        <fullName evidence="5">Dephosphocoenzyme A kinase</fullName>
    </alternativeName>
</protein>
<keyword evidence="5 7" id="KW-0808">Transferase</keyword>
<keyword evidence="4 5" id="KW-0173">Coenzyme A biosynthesis</keyword>
<dbReference type="UniPathway" id="UPA00241">
    <property type="reaction ID" value="UER00356"/>
</dbReference>
<evidence type="ECO:0000256" key="3">
    <source>
        <dbReference type="ARBA" id="ARBA00022840"/>
    </source>
</evidence>
<keyword evidence="5" id="KW-0963">Cytoplasm</keyword>
<dbReference type="KEGG" id="aht:ANTHELSMS3_01034"/>
<keyword evidence="3 5" id="KW-0067">ATP-binding</keyword>
<keyword evidence="5 7" id="KW-0418">Kinase</keyword>
<dbReference type="HAMAP" id="MF_00376">
    <property type="entry name" value="Dephospho_CoA_kinase"/>
    <property type="match status" value="1"/>
</dbReference>
<dbReference type="InterPro" id="IPR001977">
    <property type="entry name" value="Depp_CoAkinase"/>
</dbReference>
<reference evidence="7 8" key="1">
    <citation type="submission" date="2017-07" db="EMBL/GenBank/DDBJ databases">
        <title>Genome Sequence of Antarctobacter heliothermus Strain SMS3 Isolated from a culture of the Diatom Skeletonema marinoi.</title>
        <authorList>
            <person name="Topel M."/>
            <person name="Pinder M.I.M."/>
            <person name="Johansson O.N."/>
            <person name="Kourtchenko O."/>
            <person name="Godhe A."/>
            <person name="Clarke A.K."/>
        </authorList>
    </citation>
    <scope>NUCLEOTIDE SEQUENCE [LARGE SCALE GENOMIC DNA]</scope>
    <source>
        <strain evidence="7 8">SMS3</strain>
    </source>
</reference>
<dbReference type="InterPro" id="IPR027417">
    <property type="entry name" value="P-loop_NTPase"/>
</dbReference>
<dbReference type="EMBL" id="CP022540">
    <property type="protein sequence ID" value="ASP19750.1"/>
    <property type="molecule type" value="Genomic_DNA"/>
</dbReference>
<dbReference type="GO" id="GO:0005737">
    <property type="term" value="C:cytoplasm"/>
    <property type="evidence" value="ECO:0007669"/>
    <property type="project" value="UniProtKB-SubCell"/>
</dbReference>
<comment type="pathway">
    <text evidence="5">Cofactor biosynthesis; coenzyme A biosynthesis; CoA from (R)-pantothenate: step 5/5.</text>
</comment>